<protein>
    <submittedName>
        <fullName evidence="2">Uncharacterized protein</fullName>
    </submittedName>
</protein>
<dbReference type="OrthoDB" id="1772236at2759"/>
<dbReference type="Proteomes" id="UP000224567">
    <property type="component" value="Unassembled WGS sequence"/>
</dbReference>
<reference evidence="2 3" key="1">
    <citation type="journal article" date="2017" name="Genome Biol.">
        <title>New reference genome sequences of hot pepper reveal the massive evolution of plant disease-resistance genes by retroduplication.</title>
        <authorList>
            <person name="Kim S."/>
            <person name="Park J."/>
            <person name="Yeom S.I."/>
            <person name="Kim Y.M."/>
            <person name="Seo E."/>
            <person name="Kim K.T."/>
            <person name="Kim M.S."/>
            <person name="Lee J.M."/>
            <person name="Cheong K."/>
            <person name="Shin H.S."/>
            <person name="Kim S.B."/>
            <person name="Han K."/>
            <person name="Lee J."/>
            <person name="Park M."/>
            <person name="Lee H.A."/>
            <person name="Lee H.Y."/>
            <person name="Lee Y."/>
            <person name="Oh S."/>
            <person name="Lee J.H."/>
            <person name="Choi E."/>
            <person name="Choi E."/>
            <person name="Lee S.E."/>
            <person name="Jeon J."/>
            <person name="Kim H."/>
            <person name="Choi G."/>
            <person name="Song H."/>
            <person name="Lee J."/>
            <person name="Lee S.C."/>
            <person name="Kwon J.K."/>
            <person name="Lee H.Y."/>
            <person name="Koo N."/>
            <person name="Hong Y."/>
            <person name="Kim R.W."/>
            <person name="Kang W.H."/>
            <person name="Huh J.H."/>
            <person name="Kang B.C."/>
            <person name="Yang T.J."/>
            <person name="Lee Y.H."/>
            <person name="Bennetzen J.L."/>
            <person name="Choi D."/>
        </authorList>
    </citation>
    <scope>NUCLEOTIDE SEQUENCE [LARGE SCALE GENOMIC DNA]</scope>
    <source>
        <strain evidence="3">cv. PBC81</strain>
    </source>
</reference>
<evidence type="ECO:0000313" key="3">
    <source>
        <dbReference type="Proteomes" id="UP000224567"/>
    </source>
</evidence>
<keyword evidence="3" id="KW-1185">Reference proteome</keyword>
<evidence type="ECO:0000313" key="2">
    <source>
        <dbReference type="EMBL" id="PHT27191.1"/>
    </source>
</evidence>
<sequence>MGKNYILSKRKDSTIFDTTGSNRKRKAEAAENVSKKKKNKELVSESNLELKEISDYVDSSVDVAKHSASGDSEESEHSGGNSADGDNNPFSVPSPLRFISVERYDLRTIMDVVGSFPTKISVRSRMAAYRYFQQVLVNQELKKRFKQSCFGHLRNLLEHLKFNGQLVWIYEAFPHLGKFVGKSTDEPFSILRNLRWHTTKSDQIIEGDLFKYKEKITENVHPYIIPTLREKNMDYMIFFEPYTEEVKNNVLDGLKKELEGVTLLISNEDSDDERNLGGKPVEVGVGDDDTPSTFKDAAGTS</sequence>
<dbReference type="EMBL" id="MLFT02000512">
    <property type="protein sequence ID" value="PHT27191.1"/>
    <property type="molecule type" value="Genomic_DNA"/>
</dbReference>
<accession>A0A2G2V2G3</accession>
<reference evidence="3" key="2">
    <citation type="journal article" date="2017" name="J. Anim. Genet.">
        <title>Multiple reference genome sequences of hot pepper reveal the massive evolution of plant disease resistance genes by retroduplication.</title>
        <authorList>
            <person name="Kim S."/>
            <person name="Park J."/>
            <person name="Yeom S.-I."/>
            <person name="Kim Y.-M."/>
            <person name="Seo E."/>
            <person name="Kim K.-T."/>
            <person name="Kim M.-S."/>
            <person name="Lee J.M."/>
            <person name="Cheong K."/>
            <person name="Shin H.-S."/>
            <person name="Kim S.-B."/>
            <person name="Han K."/>
            <person name="Lee J."/>
            <person name="Park M."/>
            <person name="Lee H.-A."/>
            <person name="Lee H.-Y."/>
            <person name="Lee Y."/>
            <person name="Oh S."/>
            <person name="Lee J.H."/>
            <person name="Choi E."/>
            <person name="Choi E."/>
            <person name="Lee S.E."/>
            <person name="Jeon J."/>
            <person name="Kim H."/>
            <person name="Choi G."/>
            <person name="Song H."/>
            <person name="Lee J."/>
            <person name="Lee S.-C."/>
            <person name="Kwon J.-K."/>
            <person name="Lee H.-Y."/>
            <person name="Koo N."/>
            <person name="Hong Y."/>
            <person name="Kim R.W."/>
            <person name="Kang W.-H."/>
            <person name="Huh J.H."/>
            <person name="Kang B.-C."/>
            <person name="Yang T.-J."/>
            <person name="Lee Y.-H."/>
            <person name="Bennetzen J.L."/>
            <person name="Choi D."/>
        </authorList>
    </citation>
    <scope>NUCLEOTIDE SEQUENCE [LARGE SCALE GENOMIC DNA]</scope>
    <source>
        <strain evidence="3">cv. PBC81</strain>
    </source>
</reference>
<organism evidence="2 3">
    <name type="scientific">Capsicum baccatum</name>
    <name type="common">Peruvian pepper</name>
    <dbReference type="NCBI Taxonomy" id="33114"/>
    <lineage>
        <taxon>Eukaryota</taxon>
        <taxon>Viridiplantae</taxon>
        <taxon>Streptophyta</taxon>
        <taxon>Embryophyta</taxon>
        <taxon>Tracheophyta</taxon>
        <taxon>Spermatophyta</taxon>
        <taxon>Magnoliopsida</taxon>
        <taxon>eudicotyledons</taxon>
        <taxon>Gunneridae</taxon>
        <taxon>Pentapetalae</taxon>
        <taxon>asterids</taxon>
        <taxon>lamiids</taxon>
        <taxon>Solanales</taxon>
        <taxon>Solanaceae</taxon>
        <taxon>Solanoideae</taxon>
        <taxon>Capsiceae</taxon>
        <taxon>Capsicum</taxon>
    </lineage>
</organism>
<feature type="region of interest" description="Disordered" evidence="1">
    <location>
        <begin position="269"/>
        <end position="301"/>
    </location>
</feature>
<comment type="caution">
    <text evidence="2">The sequence shown here is derived from an EMBL/GenBank/DDBJ whole genome shotgun (WGS) entry which is preliminary data.</text>
</comment>
<feature type="region of interest" description="Disordered" evidence="1">
    <location>
        <begin position="1"/>
        <end position="44"/>
    </location>
</feature>
<feature type="region of interest" description="Disordered" evidence="1">
    <location>
        <begin position="64"/>
        <end position="89"/>
    </location>
</feature>
<gene>
    <name evidence="2" type="ORF">CQW23_33204</name>
</gene>
<name>A0A2G2V2G3_CAPBA</name>
<proteinExistence type="predicted"/>
<dbReference type="AlphaFoldDB" id="A0A2G2V2G3"/>
<evidence type="ECO:0000256" key="1">
    <source>
        <dbReference type="SAM" id="MobiDB-lite"/>
    </source>
</evidence>